<comment type="caution">
    <text evidence="2">The sequence shown here is derived from an EMBL/GenBank/DDBJ whole genome shotgun (WGS) entry which is preliminary data.</text>
</comment>
<dbReference type="Proteomes" id="UP001499951">
    <property type="component" value="Unassembled WGS sequence"/>
</dbReference>
<feature type="compositionally biased region" description="Basic and acidic residues" evidence="1">
    <location>
        <begin position="76"/>
        <end position="85"/>
    </location>
</feature>
<evidence type="ECO:0008006" key="4">
    <source>
        <dbReference type="Google" id="ProtNLM"/>
    </source>
</evidence>
<reference evidence="2 3" key="1">
    <citation type="journal article" date="2019" name="Int. J. Syst. Evol. Microbiol.">
        <title>The Global Catalogue of Microorganisms (GCM) 10K type strain sequencing project: providing services to taxonomists for standard genome sequencing and annotation.</title>
        <authorList>
            <consortium name="The Broad Institute Genomics Platform"/>
            <consortium name="The Broad Institute Genome Sequencing Center for Infectious Disease"/>
            <person name="Wu L."/>
            <person name="Ma J."/>
        </authorList>
    </citation>
    <scope>NUCLEOTIDE SEQUENCE [LARGE SCALE GENOMIC DNA]</scope>
    <source>
        <strain evidence="2 3">JCM 15089</strain>
    </source>
</reference>
<evidence type="ECO:0000313" key="3">
    <source>
        <dbReference type="Proteomes" id="UP001499951"/>
    </source>
</evidence>
<dbReference type="RefSeq" id="WP_166935618.1">
    <property type="nucleotide sequence ID" value="NZ_BAAADD010000006.1"/>
</dbReference>
<keyword evidence="3" id="KW-1185">Reference proteome</keyword>
<proteinExistence type="predicted"/>
<evidence type="ECO:0000256" key="1">
    <source>
        <dbReference type="SAM" id="MobiDB-lite"/>
    </source>
</evidence>
<evidence type="ECO:0000313" key="2">
    <source>
        <dbReference type="EMBL" id="GAA0575175.1"/>
    </source>
</evidence>
<name>A0ABN1EW65_9PROT</name>
<sequence>MDNPLPPIEEGYDVFVHDGDVKVGAVRGVDRREIQVFVENAGDFLVPRSAVMEVVAGKVVLNCGRLDMALRRAIGHAHDSEDPRARSGWPSDEEAD</sequence>
<gene>
    <name evidence="2" type="ORF">GCM10008942_24940</name>
</gene>
<feature type="region of interest" description="Disordered" evidence="1">
    <location>
        <begin position="74"/>
        <end position="96"/>
    </location>
</feature>
<organism evidence="2 3">
    <name type="scientific">Rhizomicrobium electricum</name>
    <dbReference type="NCBI Taxonomy" id="480070"/>
    <lineage>
        <taxon>Bacteria</taxon>
        <taxon>Pseudomonadati</taxon>
        <taxon>Pseudomonadota</taxon>
        <taxon>Alphaproteobacteria</taxon>
        <taxon>Micropepsales</taxon>
        <taxon>Micropepsaceae</taxon>
        <taxon>Rhizomicrobium</taxon>
    </lineage>
</organism>
<accession>A0ABN1EW65</accession>
<dbReference type="EMBL" id="BAAADD010000006">
    <property type="protein sequence ID" value="GAA0575175.1"/>
    <property type="molecule type" value="Genomic_DNA"/>
</dbReference>
<protein>
    <recommendedName>
        <fullName evidence="4">DUF2171 domain-containing protein</fullName>
    </recommendedName>
</protein>